<dbReference type="InterPro" id="IPR013196">
    <property type="entry name" value="HTH_11"/>
</dbReference>
<gene>
    <name evidence="3" type="ORF">H8L47_17330</name>
</gene>
<proteinExistence type="predicted"/>
<dbReference type="RefSeq" id="WP_186954847.1">
    <property type="nucleotide sequence ID" value="NZ_JACOFX010000009.1"/>
</dbReference>
<dbReference type="PANTHER" id="PTHR34580">
    <property type="match status" value="1"/>
</dbReference>
<reference evidence="3 4" key="1">
    <citation type="submission" date="2020-08" db="EMBL/GenBank/DDBJ databases">
        <title>Novel species isolated from subtropical streams in China.</title>
        <authorList>
            <person name="Lu H."/>
        </authorList>
    </citation>
    <scope>NUCLEOTIDE SEQUENCE [LARGE SCALE GENOMIC DNA]</scope>
    <source>
        <strain evidence="3 4">NL8W</strain>
    </source>
</reference>
<name>A0ABR6ZC99_9BURK</name>
<evidence type="ECO:0000259" key="1">
    <source>
        <dbReference type="Pfam" id="PF08279"/>
    </source>
</evidence>
<dbReference type="InterPro" id="IPR026881">
    <property type="entry name" value="WYL_dom"/>
</dbReference>
<dbReference type="Pfam" id="PF08279">
    <property type="entry name" value="HTH_11"/>
    <property type="match status" value="1"/>
</dbReference>
<dbReference type="InterPro" id="IPR036388">
    <property type="entry name" value="WH-like_DNA-bd_sf"/>
</dbReference>
<organism evidence="3 4">
    <name type="scientific">Undibacterium umbellatum</name>
    <dbReference type="NCBI Taxonomy" id="2762300"/>
    <lineage>
        <taxon>Bacteria</taxon>
        <taxon>Pseudomonadati</taxon>
        <taxon>Pseudomonadota</taxon>
        <taxon>Betaproteobacteria</taxon>
        <taxon>Burkholderiales</taxon>
        <taxon>Oxalobacteraceae</taxon>
        <taxon>Undibacterium</taxon>
    </lineage>
</organism>
<protein>
    <submittedName>
        <fullName evidence="3">YafY family transcriptional regulator</fullName>
    </submittedName>
</protein>
<accession>A0ABR6ZC99</accession>
<feature type="domain" description="WYL" evidence="2">
    <location>
        <begin position="137"/>
        <end position="204"/>
    </location>
</feature>
<dbReference type="Gene3D" id="1.10.10.10">
    <property type="entry name" value="Winged helix-like DNA-binding domain superfamily/Winged helix DNA-binding domain"/>
    <property type="match status" value="1"/>
</dbReference>
<dbReference type="Proteomes" id="UP000646911">
    <property type="component" value="Unassembled WGS sequence"/>
</dbReference>
<dbReference type="PROSITE" id="PS52050">
    <property type="entry name" value="WYL"/>
    <property type="match status" value="1"/>
</dbReference>
<dbReference type="InterPro" id="IPR036390">
    <property type="entry name" value="WH_DNA-bd_sf"/>
</dbReference>
<dbReference type="SUPFAM" id="SSF46785">
    <property type="entry name" value="Winged helix' DNA-binding domain"/>
    <property type="match status" value="1"/>
</dbReference>
<dbReference type="EMBL" id="JACOFX010000009">
    <property type="protein sequence ID" value="MBC3909323.1"/>
    <property type="molecule type" value="Genomic_DNA"/>
</dbReference>
<dbReference type="InterPro" id="IPR051534">
    <property type="entry name" value="CBASS_pafABC_assoc_protein"/>
</dbReference>
<evidence type="ECO:0000313" key="3">
    <source>
        <dbReference type="EMBL" id="MBC3909323.1"/>
    </source>
</evidence>
<dbReference type="PANTHER" id="PTHR34580:SF3">
    <property type="entry name" value="PROTEIN PAFB"/>
    <property type="match status" value="1"/>
</dbReference>
<evidence type="ECO:0000259" key="2">
    <source>
        <dbReference type="Pfam" id="PF13280"/>
    </source>
</evidence>
<dbReference type="Pfam" id="PF13280">
    <property type="entry name" value="WYL"/>
    <property type="match status" value="1"/>
</dbReference>
<evidence type="ECO:0000313" key="4">
    <source>
        <dbReference type="Proteomes" id="UP000646911"/>
    </source>
</evidence>
<sequence>MSRTERLLQLMQILRRHRYPVSGATLSQELGISLRSLYRDIATLQSQGAKIAGEAGIGYVLQPGFTLPPLMFSEEEIAAIALGSKWVAQQADHKLALAARDALAKIASVLPSESRQELETSGLLIGPSSKNAGNDEQLRQIRLAIRKQHKLVLDYQDETGQASQRTIWPCALAFFDSLRVIVAWCELRNDFRHFRTDRIQHLQVAEQTYPRARQALLKEWREQQGIRAER</sequence>
<keyword evidence="4" id="KW-1185">Reference proteome</keyword>
<comment type="caution">
    <text evidence="3">The sequence shown here is derived from an EMBL/GenBank/DDBJ whole genome shotgun (WGS) entry which is preliminary data.</text>
</comment>
<feature type="domain" description="Helix-turn-helix type 11" evidence="1">
    <location>
        <begin position="6"/>
        <end position="59"/>
    </location>
</feature>